<organism evidence="2 3">
    <name type="scientific">Seiridium unicorne</name>
    <dbReference type="NCBI Taxonomy" id="138068"/>
    <lineage>
        <taxon>Eukaryota</taxon>
        <taxon>Fungi</taxon>
        <taxon>Dikarya</taxon>
        <taxon>Ascomycota</taxon>
        <taxon>Pezizomycotina</taxon>
        <taxon>Sordariomycetes</taxon>
        <taxon>Xylariomycetidae</taxon>
        <taxon>Amphisphaeriales</taxon>
        <taxon>Sporocadaceae</taxon>
        <taxon>Seiridium</taxon>
    </lineage>
</organism>
<accession>A0ABR2V252</accession>
<reference evidence="2 3" key="1">
    <citation type="journal article" date="2024" name="J. Plant Pathol.">
        <title>Sequence and assembly of the genome of Seiridium unicorne, isolate CBS 538.82, causal agent of cypress canker disease.</title>
        <authorList>
            <person name="Scali E."/>
            <person name="Rocca G.D."/>
            <person name="Danti R."/>
            <person name="Garbelotto M."/>
            <person name="Barberini S."/>
            <person name="Baroncelli R."/>
            <person name="Emiliani G."/>
        </authorList>
    </citation>
    <scope>NUCLEOTIDE SEQUENCE [LARGE SCALE GENOMIC DNA]</scope>
    <source>
        <strain evidence="2 3">BM-138-508</strain>
    </source>
</reference>
<dbReference type="Proteomes" id="UP001408356">
    <property type="component" value="Unassembled WGS sequence"/>
</dbReference>
<evidence type="ECO:0000313" key="3">
    <source>
        <dbReference type="Proteomes" id="UP001408356"/>
    </source>
</evidence>
<keyword evidence="3" id="KW-1185">Reference proteome</keyword>
<feature type="region of interest" description="Disordered" evidence="1">
    <location>
        <begin position="235"/>
        <end position="262"/>
    </location>
</feature>
<comment type="caution">
    <text evidence="2">The sequence shown here is derived from an EMBL/GenBank/DDBJ whole genome shotgun (WGS) entry which is preliminary data.</text>
</comment>
<protein>
    <submittedName>
        <fullName evidence="2">Uncharacterized protein</fullName>
    </submittedName>
</protein>
<dbReference type="EMBL" id="JARVKF010000212">
    <property type="protein sequence ID" value="KAK9421000.1"/>
    <property type="molecule type" value="Genomic_DNA"/>
</dbReference>
<feature type="region of interest" description="Disordered" evidence="1">
    <location>
        <begin position="1"/>
        <end position="20"/>
    </location>
</feature>
<feature type="compositionally biased region" description="Polar residues" evidence="1">
    <location>
        <begin position="244"/>
        <end position="262"/>
    </location>
</feature>
<gene>
    <name evidence="2" type="ORF">SUNI508_06145</name>
</gene>
<evidence type="ECO:0000256" key="1">
    <source>
        <dbReference type="SAM" id="MobiDB-lite"/>
    </source>
</evidence>
<feature type="compositionally biased region" description="Polar residues" evidence="1">
    <location>
        <begin position="1"/>
        <end position="11"/>
    </location>
</feature>
<sequence>MSTNKRSFTPEQSREYKNRRLNKKRARAFLDILVDIPQDVDQEEWEESQQPVIESRGENCDPGGCPYESSIYTSTSEGQKIAVHEQLSHQAWAQIHSPSTSLVYDVQVIEDSGTGVNFIHPSWVENCDLQVYPTAPTVHRVMTGHQFRSDKWVQVDWLGKPGRVGSDWFYVAPEGAPIDLLVGRRFLKENQSAFPPEKLTPDSVLLNVESKKTDMEKAQIQANRQAAEAQAAALEKKRREKLQQRNANAKRGSSSRASNGSYQLAQHRGDLLSRHMNKYQQTFVEAVLHQAFVDGKQFDDIDQVEAFFKENGVHADFHSHSRDIFNIFLRVKARSRQTLTPDGSHLESAAGTDCGPDVSPAFTDERKDPFTISLYVPRYDGFRVASARRCRGKECFISKVTVELYNLEVRNQRTLLKWHRTGRSLVPFSQTWYQVAEPEIVDGCEVAIGEDCATQDREHSESEADSEDAVTDELVASRSGDVGKDNVPESYHGYMQHANHGCNSPWDRGQRPVTAITNSRAGRLRADFSTAEHVLSHRAGQREEKGRDARLWPGIVIGFQKSQNQLPRVKCTGEQRQFLKMTECVA</sequence>
<evidence type="ECO:0000313" key="2">
    <source>
        <dbReference type="EMBL" id="KAK9421000.1"/>
    </source>
</evidence>
<proteinExistence type="predicted"/>
<name>A0ABR2V252_9PEZI</name>